<name>A0A1H8WMJ4_9EURY</name>
<accession>A0A1H8WMJ4</accession>
<gene>
    <name evidence="2" type="ORF">SAMN04487948_13412</name>
</gene>
<dbReference type="RefSeq" id="WP_089827964.1">
    <property type="nucleotide sequence ID" value="NZ_FODV01000034.1"/>
</dbReference>
<dbReference type="Proteomes" id="UP000199126">
    <property type="component" value="Unassembled WGS sequence"/>
</dbReference>
<dbReference type="Pfam" id="PF24033">
    <property type="entry name" value="DUF7342"/>
    <property type="match status" value="1"/>
</dbReference>
<organism evidence="2 3">
    <name type="scientific">Halogranum amylolyticum</name>
    <dbReference type="NCBI Taxonomy" id="660520"/>
    <lineage>
        <taxon>Archaea</taxon>
        <taxon>Methanobacteriati</taxon>
        <taxon>Methanobacteriota</taxon>
        <taxon>Stenosarchaea group</taxon>
        <taxon>Halobacteria</taxon>
        <taxon>Halobacteriales</taxon>
        <taxon>Haloferacaceae</taxon>
    </lineage>
</organism>
<dbReference type="OrthoDB" id="240032at2157"/>
<dbReference type="EMBL" id="FODV01000034">
    <property type="protein sequence ID" value="SEP28733.1"/>
    <property type="molecule type" value="Genomic_DNA"/>
</dbReference>
<sequence>MDITDTPDGMPAESEEPPEFDAWESPEELLKSGPTRERMLDVVMQLREPTKVSAVAERADCDTETARDYLEWFAEMGIVRELPGRPVRYERNNSYLQWRRVEQIRGQYSEGEIVERLKETVDAAEKYRERFDVESPDEVSLVDQTGEQSVEDIWEAVSEWKTLEVRAALLDAARRDRLSGGRAGSINA</sequence>
<evidence type="ECO:0008006" key="4">
    <source>
        <dbReference type="Google" id="ProtNLM"/>
    </source>
</evidence>
<reference evidence="3" key="1">
    <citation type="submission" date="2016-10" db="EMBL/GenBank/DDBJ databases">
        <authorList>
            <person name="Varghese N."/>
            <person name="Submissions S."/>
        </authorList>
    </citation>
    <scope>NUCLEOTIDE SEQUENCE [LARGE SCALE GENOMIC DNA]</scope>
    <source>
        <strain evidence="3">CGMCC 1.10121</strain>
    </source>
</reference>
<keyword evidence="3" id="KW-1185">Reference proteome</keyword>
<dbReference type="AlphaFoldDB" id="A0A1H8WMJ4"/>
<evidence type="ECO:0000313" key="3">
    <source>
        <dbReference type="Proteomes" id="UP000199126"/>
    </source>
</evidence>
<dbReference type="InterPro" id="IPR055766">
    <property type="entry name" value="DUF7342"/>
</dbReference>
<evidence type="ECO:0000313" key="2">
    <source>
        <dbReference type="EMBL" id="SEP28733.1"/>
    </source>
</evidence>
<feature type="compositionally biased region" description="Acidic residues" evidence="1">
    <location>
        <begin position="13"/>
        <end position="27"/>
    </location>
</feature>
<feature type="region of interest" description="Disordered" evidence="1">
    <location>
        <begin position="1"/>
        <end position="35"/>
    </location>
</feature>
<protein>
    <recommendedName>
        <fullName evidence="4">Sugar-specific transcriptional regulator TrmB</fullName>
    </recommendedName>
</protein>
<evidence type="ECO:0000256" key="1">
    <source>
        <dbReference type="SAM" id="MobiDB-lite"/>
    </source>
</evidence>
<proteinExistence type="predicted"/>